<evidence type="ECO:0000313" key="2">
    <source>
        <dbReference type="Proteomes" id="UP000035368"/>
    </source>
</evidence>
<keyword evidence="2" id="KW-1185">Reference proteome</keyword>
<evidence type="ECO:0000313" key="1">
    <source>
        <dbReference type="EMBL" id="AKK02169.1"/>
    </source>
</evidence>
<dbReference type="Proteomes" id="UP000035368">
    <property type="component" value="Chromosome"/>
</dbReference>
<name>A0A0G3GM22_9CORY</name>
<gene>
    <name evidence="1" type="ORF">CEPID_01415</name>
</gene>
<proteinExistence type="predicted"/>
<dbReference type="EMBL" id="CP011541">
    <property type="protein sequence ID" value="AKK02169.1"/>
    <property type="molecule type" value="Genomic_DNA"/>
</dbReference>
<dbReference type="PATRIC" id="fig|1050174.4.peg.288"/>
<sequence>MTGLIGLTNLGVMTEPEISLAEQTARAIAQVHRRPVSLRKWEVTSAEGVLRGAKLSALIDAVPAETAISVYSLLAPDLVESSARIFLRSPLQILAKMDVLAGGDGKPVTNVSALQQLAHIVVQRPENLAGIAHGVIAHYGCFGSRSGVIARGCARLAAVAVGNDPRGLTVPEVYLHRHSSEYAAAVAGFASDPKDFLDLQLRAFLAGAAEAEAIARLA</sequence>
<protein>
    <recommendedName>
        <fullName evidence="3">Oxidoreductase</fullName>
    </recommendedName>
</protein>
<accession>A0A0G3GM22</accession>
<dbReference type="KEGG" id="cei:CEPID_01415"/>
<dbReference type="STRING" id="1050174.CEPID_01415"/>
<evidence type="ECO:0008006" key="3">
    <source>
        <dbReference type="Google" id="ProtNLM"/>
    </source>
</evidence>
<reference evidence="1 2" key="1">
    <citation type="submission" date="2015-05" db="EMBL/GenBank/DDBJ databases">
        <title>Complete genome sequence of Corynebacterium epidermidicanis DSM 45586, isolated from the skin of a dog suffering from pruritus.</title>
        <authorList>
            <person name="Ruckert C."/>
            <person name="Albersmeier A."/>
            <person name="Winkler A."/>
            <person name="Tauch A."/>
        </authorList>
    </citation>
    <scope>NUCLEOTIDE SEQUENCE [LARGE SCALE GENOMIC DNA]</scope>
    <source>
        <strain evidence="1 2">DSM 45586</strain>
    </source>
</reference>
<organism evidence="1 2">
    <name type="scientific">Corynebacterium epidermidicanis</name>
    <dbReference type="NCBI Taxonomy" id="1050174"/>
    <lineage>
        <taxon>Bacteria</taxon>
        <taxon>Bacillati</taxon>
        <taxon>Actinomycetota</taxon>
        <taxon>Actinomycetes</taxon>
        <taxon>Mycobacteriales</taxon>
        <taxon>Corynebacteriaceae</taxon>
        <taxon>Corynebacterium</taxon>
    </lineage>
</organism>
<dbReference type="AlphaFoldDB" id="A0A0G3GM22"/>